<sequence>MAKMPKVLNHERQELKCHRCYIMSVEGQNSIGVTSLASGAKNGQNAKGVTT</sequence>
<organism evidence="1 2">
    <name type="scientific">Corchorus olitorius</name>
    <dbReference type="NCBI Taxonomy" id="93759"/>
    <lineage>
        <taxon>Eukaryota</taxon>
        <taxon>Viridiplantae</taxon>
        <taxon>Streptophyta</taxon>
        <taxon>Embryophyta</taxon>
        <taxon>Tracheophyta</taxon>
        <taxon>Spermatophyta</taxon>
        <taxon>Magnoliopsida</taxon>
        <taxon>eudicotyledons</taxon>
        <taxon>Gunneridae</taxon>
        <taxon>Pentapetalae</taxon>
        <taxon>rosids</taxon>
        <taxon>malvids</taxon>
        <taxon>Malvales</taxon>
        <taxon>Malvaceae</taxon>
        <taxon>Grewioideae</taxon>
        <taxon>Apeibeae</taxon>
        <taxon>Corchorus</taxon>
    </lineage>
</organism>
<comment type="caution">
    <text evidence="1">The sequence shown here is derived from an EMBL/GenBank/DDBJ whole genome shotgun (WGS) entry which is preliminary data.</text>
</comment>
<dbReference type="AlphaFoldDB" id="A0A1R3IEB5"/>
<keyword evidence="2" id="KW-1185">Reference proteome</keyword>
<gene>
    <name evidence="1" type="ORF">COLO4_23861</name>
</gene>
<accession>A0A1R3IEB5</accession>
<reference evidence="2" key="1">
    <citation type="submission" date="2013-09" db="EMBL/GenBank/DDBJ databases">
        <title>Corchorus olitorius genome sequencing.</title>
        <authorList>
            <person name="Alam M."/>
            <person name="Haque M.S."/>
            <person name="Islam M.S."/>
            <person name="Emdad E.M."/>
            <person name="Islam M.M."/>
            <person name="Ahmed B."/>
            <person name="Halim A."/>
            <person name="Hossen Q.M.M."/>
            <person name="Hossain M.Z."/>
            <person name="Ahmed R."/>
            <person name="Khan M.M."/>
            <person name="Islam R."/>
            <person name="Rashid M.M."/>
            <person name="Khan S.A."/>
            <person name="Rahman M.S."/>
            <person name="Alam M."/>
            <person name="Yahiya A.S."/>
            <person name="Khan M.S."/>
            <person name="Azam M.S."/>
            <person name="Haque T."/>
            <person name="Lashkar M.Z.H."/>
            <person name="Akhand A.I."/>
            <person name="Morshed G."/>
            <person name="Roy S."/>
            <person name="Uddin K.S."/>
            <person name="Rabeya T."/>
            <person name="Hossain A.S."/>
            <person name="Chowdhury A."/>
            <person name="Snigdha A.R."/>
            <person name="Mortoza M.S."/>
            <person name="Matin S.A."/>
            <person name="Hoque S.M.E."/>
            <person name="Islam M.K."/>
            <person name="Roy D.K."/>
            <person name="Haider R."/>
            <person name="Moosa M.M."/>
            <person name="Elias S.M."/>
            <person name="Hasan A.M."/>
            <person name="Jahan S."/>
            <person name="Shafiuddin M."/>
            <person name="Mahmood N."/>
            <person name="Shommy N.S."/>
        </authorList>
    </citation>
    <scope>NUCLEOTIDE SEQUENCE [LARGE SCALE GENOMIC DNA]</scope>
    <source>
        <strain evidence="2">cv. O-4</strain>
    </source>
</reference>
<name>A0A1R3IEB5_9ROSI</name>
<protein>
    <submittedName>
        <fullName evidence="1">Uncharacterized protein</fullName>
    </submittedName>
</protein>
<dbReference type="EMBL" id="AWUE01018364">
    <property type="protein sequence ID" value="OMO80917.1"/>
    <property type="molecule type" value="Genomic_DNA"/>
</dbReference>
<evidence type="ECO:0000313" key="1">
    <source>
        <dbReference type="EMBL" id="OMO80917.1"/>
    </source>
</evidence>
<proteinExistence type="predicted"/>
<evidence type="ECO:0000313" key="2">
    <source>
        <dbReference type="Proteomes" id="UP000187203"/>
    </source>
</evidence>
<dbReference type="Proteomes" id="UP000187203">
    <property type="component" value="Unassembled WGS sequence"/>
</dbReference>